<reference evidence="2" key="2">
    <citation type="journal article" date="2020" name="Nat. Commun.">
        <title>Large-scale genome sequencing of mycorrhizal fungi provides insights into the early evolution of symbiotic traits.</title>
        <authorList>
            <person name="Miyauchi S."/>
            <person name="Kiss E."/>
            <person name="Kuo A."/>
            <person name="Drula E."/>
            <person name="Kohler A."/>
            <person name="Sanchez-Garcia M."/>
            <person name="Morin E."/>
            <person name="Andreopoulos B."/>
            <person name="Barry K.W."/>
            <person name="Bonito G."/>
            <person name="Buee M."/>
            <person name="Carver A."/>
            <person name="Chen C."/>
            <person name="Cichocki N."/>
            <person name="Clum A."/>
            <person name="Culley D."/>
            <person name="Crous P.W."/>
            <person name="Fauchery L."/>
            <person name="Girlanda M."/>
            <person name="Hayes R.D."/>
            <person name="Keri Z."/>
            <person name="LaButti K."/>
            <person name="Lipzen A."/>
            <person name="Lombard V."/>
            <person name="Magnuson J."/>
            <person name="Maillard F."/>
            <person name="Murat C."/>
            <person name="Nolan M."/>
            <person name="Ohm R.A."/>
            <person name="Pangilinan J."/>
            <person name="Pereira M.F."/>
            <person name="Perotto S."/>
            <person name="Peter M."/>
            <person name="Pfister S."/>
            <person name="Riley R."/>
            <person name="Sitrit Y."/>
            <person name="Stielow J.B."/>
            <person name="Szollosi G."/>
            <person name="Zifcakova L."/>
            <person name="Stursova M."/>
            <person name="Spatafora J.W."/>
            <person name="Tedersoo L."/>
            <person name="Vaario L.M."/>
            <person name="Yamada A."/>
            <person name="Yan M."/>
            <person name="Wang P."/>
            <person name="Xu J."/>
            <person name="Bruns T."/>
            <person name="Baldrian P."/>
            <person name="Vilgalys R."/>
            <person name="Dunand C."/>
            <person name="Henrissat B."/>
            <person name="Grigoriev I.V."/>
            <person name="Hibbett D."/>
            <person name="Nagy L.G."/>
            <person name="Martin F.M."/>
        </authorList>
    </citation>
    <scope>NUCLEOTIDE SEQUENCE</scope>
    <source>
        <strain evidence="2">BED1</strain>
    </source>
</reference>
<dbReference type="EMBL" id="WHUW01000038">
    <property type="protein sequence ID" value="KAF8432793.1"/>
    <property type="molecule type" value="Genomic_DNA"/>
</dbReference>
<evidence type="ECO:0000313" key="3">
    <source>
        <dbReference type="EMBL" id="KAF8432793.1"/>
    </source>
</evidence>
<evidence type="ECO:0000313" key="2">
    <source>
        <dbReference type="EMBL" id="KAF8431448.1"/>
    </source>
</evidence>
<keyword evidence="1" id="KW-1133">Transmembrane helix</keyword>
<sequence length="173" mass="19051">MTKRGAGFILLLTKDLARRAKSNPSASLGIFFGAFSALFTITRAILLSRNQHPGGYIDFFGDDCLKLASISILASLMVVGGDRHQRTAYKHVFFMSAISTKLITLASWTMHLWFPDRPRISLTLFVGGVCLWYIAFALGWFTGHLGKLAQAKTFVSPGAFAYPYTLAAQYNAC</sequence>
<proteinExistence type="predicted"/>
<name>A0AAD4GA26_BOLED</name>
<accession>A0AAD4GA26</accession>
<protein>
    <submittedName>
        <fullName evidence="2">Uncharacterized protein</fullName>
    </submittedName>
</protein>
<gene>
    <name evidence="3" type="ORF">L210DRAFT_2769356</name>
    <name evidence="2" type="ORF">L210DRAFT_2982230</name>
</gene>
<keyword evidence="1" id="KW-0812">Transmembrane</keyword>
<evidence type="ECO:0000256" key="1">
    <source>
        <dbReference type="SAM" id="Phobius"/>
    </source>
</evidence>
<feature type="transmembrane region" description="Helical" evidence="1">
    <location>
        <begin position="120"/>
        <end position="142"/>
    </location>
</feature>
<feature type="transmembrane region" description="Helical" evidence="1">
    <location>
        <begin position="27"/>
        <end position="46"/>
    </location>
</feature>
<organism evidence="2 4">
    <name type="scientific">Boletus edulis BED1</name>
    <dbReference type="NCBI Taxonomy" id="1328754"/>
    <lineage>
        <taxon>Eukaryota</taxon>
        <taxon>Fungi</taxon>
        <taxon>Dikarya</taxon>
        <taxon>Basidiomycota</taxon>
        <taxon>Agaricomycotina</taxon>
        <taxon>Agaricomycetes</taxon>
        <taxon>Agaricomycetidae</taxon>
        <taxon>Boletales</taxon>
        <taxon>Boletineae</taxon>
        <taxon>Boletaceae</taxon>
        <taxon>Boletoideae</taxon>
        <taxon>Boletus</taxon>
    </lineage>
</organism>
<reference evidence="2" key="1">
    <citation type="submission" date="2019-10" db="EMBL/GenBank/DDBJ databases">
        <authorList>
            <consortium name="DOE Joint Genome Institute"/>
            <person name="Kuo A."/>
            <person name="Miyauchi S."/>
            <person name="Kiss E."/>
            <person name="Drula E."/>
            <person name="Kohler A."/>
            <person name="Sanchez-Garcia M."/>
            <person name="Andreopoulos B."/>
            <person name="Barry K.W."/>
            <person name="Bonito G."/>
            <person name="Buee M."/>
            <person name="Carver A."/>
            <person name="Chen C."/>
            <person name="Cichocki N."/>
            <person name="Clum A."/>
            <person name="Culley D."/>
            <person name="Crous P.W."/>
            <person name="Fauchery L."/>
            <person name="Girlanda M."/>
            <person name="Hayes R."/>
            <person name="Keri Z."/>
            <person name="LaButti K."/>
            <person name="Lipzen A."/>
            <person name="Lombard V."/>
            <person name="Magnuson J."/>
            <person name="Maillard F."/>
            <person name="Morin E."/>
            <person name="Murat C."/>
            <person name="Nolan M."/>
            <person name="Ohm R."/>
            <person name="Pangilinan J."/>
            <person name="Pereira M."/>
            <person name="Perotto S."/>
            <person name="Peter M."/>
            <person name="Riley R."/>
            <person name="Sitrit Y."/>
            <person name="Stielow B."/>
            <person name="Szollosi G."/>
            <person name="Zifcakova L."/>
            <person name="Stursova M."/>
            <person name="Spatafora J.W."/>
            <person name="Tedersoo L."/>
            <person name="Vaario L.-M."/>
            <person name="Yamada A."/>
            <person name="Yan M."/>
            <person name="Wang P."/>
            <person name="Xu J."/>
            <person name="Bruns T."/>
            <person name="Baldrian P."/>
            <person name="Vilgalys R."/>
            <person name="Henrissat B."/>
            <person name="Grigoriev I.V."/>
            <person name="Hibbett D."/>
            <person name="Nagy L.G."/>
            <person name="Martin F.M."/>
        </authorList>
    </citation>
    <scope>NUCLEOTIDE SEQUENCE</scope>
    <source>
        <strain evidence="2">BED1</strain>
    </source>
</reference>
<comment type="caution">
    <text evidence="2">The sequence shown here is derived from an EMBL/GenBank/DDBJ whole genome shotgun (WGS) entry which is preliminary data.</text>
</comment>
<dbReference type="Proteomes" id="UP001194468">
    <property type="component" value="Unassembled WGS sequence"/>
</dbReference>
<evidence type="ECO:0000313" key="4">
    <source>
        <dbReference type="Proteomes" id="UP001194468"/>
    </source>
</evidence>
<dbReference type="EMBL" id="WHUW01000050">
    <property type="protein sequence ID" value="KAF8431448.1"/>
    <property type="molecule type" value="Genomic_DNA"/>
</dbReference>
<feature type="transmembrane region" description="Helical" evidence="1">
    <location>
        <begin position="92"/>
        <end position="114"/>
    </location>
</feature>
<dbReference type="AlphaFoldDB" id="A0AAD4GA26"/>
<keyword evidence="4" id="KW-1185">Reference proteome</keyword>
<keyword evidence="1" id="KW-0472">Membrane</keyword>